<dbReference type="InterPro" id="IPR036465">
    <property type="entry name" value="vWFA_dom_sf"/>
</dbReference>
<dbReference type="AlphaFoldDB" id="A0AAD5RVA3"/>
<evidence type="ECO:0000256" key="7">
    <source>
        <dbReference type="SAM" id="MobiDB-lite"/>
    </source>
</evidence>
<evidence type="ECO:0000256" key="4">
    <source>
        <dbReference type="ARBA" id="ARBA00022679"/>
    </source>
</evidence>
<keyword evidence="2" id="KW-0964">Secreted</keyword>
<dbReference type="Gene3D" id="3.30.200.20">
    <property type="entry name" value="Phosphorylase Kinase, domain 1"/>
    <property type="match status" value="1"/>
</dbReference>
<keyword evidence="4" id="KW-0808">Transferase</keyword>
<evidence type="ECO:0000256" key="2">
    <source>
        <dbReference type="ARBA" id="ARBA00022525"/>
    </source>
</evidence>
<comment type="subcellular location">
    <subcellularLocation>
        <location evidence="1">Secreted</location>
    </subcellularLocation>
</comment>
<accession>A0AAD5RVA3</accession>
<comment type="caution">
    <text evidence="10">The sequence shown here is derived from an EMBL/GenBank/DDBJ whole genome shotgun (WGS) entry which is preliminary data.</text>
</comment>
<feature type="region of interest" description="Disordered" evidence="7">
    <location>
        <begin position="135"/>
        <end position="160"/>
    </location>
</feature>
<gene>
    <name evidence="10" type="ORF">MKZ38_006817</name>
</gene>
<evidence type="ECO:0000256" key="1">
    <source>
        <dbReference type="ARBA" id="ARBA00004613"/>
    </source>
</evidence>
<dbReference type="InterPro" id="IPR002035">
    <property type="entry name" value="VWF_A"/>
</dbReference>
<sequence length="889" mass="97076">MDSGPSSYESRPRATGEDAQSHADVILNASLAHRPVPSNPSMASVSSQHSRRSSASSATLTSVVAMAAPGGSQRPGEIRRAVPSPSSRRASFRARLAAVMCWPKPPRSSAASTITRDEVREDVHEVAREVDHSPFAQVKGNPPDITPSFGSTETTVTGGPSDAEAELRVLWLQHESLKAKHAAPARSTADLFKSACSTDLLFLMDTTGSMTAYIEAAKSQVKSIVDDIKLAFMNEADVRIAVVGYKDHGDKPNIQFLDFTTDVCRVRSFLDELSAFGGGDVPEDVLGGIQKAIDASWSQQTRCMIHIADAPPHGRMVLNEIPMGCDSYPKAGGEPHRLTHEPLLKKMIDLNINYALLRINASTNLMAFAFLKSYAAVLADCKLLASNTYCNRAIELSQAEFRDSARVGGSSMAKRRAKATLQFEEAELGTSYKALQHLVVRNVTSSASRTLTRVSADSAVSIASSSSTARNSRSITRQSKGSRLAAKFGMNLGSINEDEKAGATGGMGSNGGEEIALESAKPQWEEQDWFNETLHVEAFSTDVLVHGISILDDMMESDDNIKLSTTDLTIHRRSNPFAQGAMRVASYARTSASTNRLVVKSFKKEGKDITHLADDMRCQALCKAFALEFSALAGEENSVDFIVASCLKPKVLGGRASRPRAMKCLSLEPFIEGDYIKYNSNGGWVNDESCFIDPFNQTAQAFSHFTFERSQGRFLISDLQGVGQVLTDPAVHTKDPERFKLADTNLGEAGFKFFFSTHKCNGICAKLGLKSNSTMFMADGSGFEFRETWPAKREVANMTVCCSNKLCSRIVRVSRAKKSTYYPGYYWCTTCWPQLNKSKVPVVCAATGRHHEFNISSFFYESQGQIMPRMCPQHRSGAEPVMEEAEPEE</sequence>
<evidence type="ECO:0000256" key="6">
    <source>
        <dbReference type="ARBA" id="ARBA00022777"/>
    </source>
</evidence>
<keyword evidence="5" id="KW-0732">Signal</keyword>
<proteinExistence type="predicted"/>
<feature type="compositionally biased region" description="Basic and acidic residues" evidence="7">
    <location>
        <begin position="10"/>
        <end position="21"/>
    </location>
</feature>
<dbReference type="GO" id="GO:0004674">
    <property type="term" value="F:protein serine/threonine kinase activity"/>
    <property type="evidence" value="ECO:0007669"/>
    <property type="project" value="UniProtKB-KW"/>
</dbReference>
<keyword evidence="11" id="KW-1185">Reference proteome</keyword>
<evidence type="ECO:0000313" key="10">
    <source>
        <dbReference type="EMBL" id="KAJ2904952.1"/>
    </source>
</evidence>
<protein>
    <recommendedName>
        <fullName evidence="12">Alpha-type protein kinase domain-containing protein</fullName>
    </recommendedName>
</protein>
<dbReference type="SMART" id="SM00811">
    <property type="entry name" value="Alpha_kinase"/>
    <property type="match status" value="1"/>
</dbReference>
<dbReference type="PROSITE" id="PS50234">
    <property type="entry name" value="VWFA"/>
    <property type="match status" value="1"/>
</dbReference>
<dbReference type="PANTHER" id="PTHR47763">
    <property type="entry name" value="ALPHA-PROTEIN KINASE VWKA"/>
    <property type="match status" value="1"/>
</dbReference>
<dbReference type="Gene3D" id="3.20.200.10">
    <property type="entry name" value="MHCK/EF2 kinase"/>
    <property type="match status" value="1"/>
</dbReference>
<dbReference type="PROSITE" id="PS51158">
    <property type="entry name" value="ALPHA_KINASE"/>
    <property type="match status" value="1"/>
</dbReference>
<evidence type="ECO:0000313" key="11">
    <source>
        <dbReference type="Proteomes" id="UP001201980"/>
    </source>
</evidence>
<feature type="domain" description="VWFA" evidence="8">
    <location>
        <begin position="199"/>
        <end position="279"/>
    </location>
</feature>
<dbReference type="Proteomes" id="UP001201980">
    <property type="component" value="Unassembled WGS sequence"/>
</dbReference>
<dbReference type="Pfam" id="PF25106">
    <property type="entry name" value="VWA_4"/>
    <property type="match status" value="1"/>
</dbReference>
<evidence type="ECO:0000256" key="5">
    <source>
        <dbReference type="ARBA" id="ARBA00022729"/>
    </source>
</evidence>
<dbReference type="SUPFAM" id="SSF53300">
    <property type="entry name" value="vWA-like"/>
    <property type="match status" value="1"/>
</dbReference>
<dbReference type="InterPro" id="IPR056861">
    <property type="entry name" value="HMCN1-like_VWA"/>
</dbReference>
<dbReference type="CDD" id="cd00198">
    <property type="entry name" value="vWFA"/>
    <property type="match status" value="1"/>
</dbReference>
<dbReference type="GO" id="GO:0005524">
    <property type="term" value="F:ATP binding"/>
    <property type="evidence" value="ECO:0007669"/>
    <property type="project" value="InterPro"/>
</dbReference>
<dbReference type="InterPro" id="IPR004166">
    <property type="entry name" value="a-kinase_dom"/>
</dbReference>
<keyword evidence="6" id="KW-0418">Kinase</keyword>
<dbReference type="InterPro" id="IPR052969">
    <property type="entry name" value="Thr-specific_kinase-like"/>
</dbReference>
<dbReference type="EMBL" id="JAKWBI020000041">
    <property type="protein sequence ID" value="KAJ2904952.1"/>
    <property type="molecule type" value="Genomic_DNA"/>
</dbReference>
<dbReference type="CDD" id="cd04515">
    <property type="entry name" value="Alpha_kinase"/>
    <property type="match status" value="1"/>
</dbReference>
<keyword evidence="3" id="KW-0723">Serine/threonine-protein kinase</keyword>
<reference evidence="10" key="1">
    <citation type="submission" date="2022-07" db="EMBL/GenBank/DDBJ databases">
        <title>Draft genome sequence of Zalerion maritima ATCC 34329, a (micro)plastics degrading marine fungus.</title>
        <authorList>
            <person name="Paco A."/>
            <person name="Goncalves M.F.M."/>
            <person name="Rocha-Santos T.A.P."/>
            <person name="Alves A."/>
        </authorList>
    </citation>
    <scope>NUCLEOTIDE SEQUENCE</scope>
    <source>
        <strain evidence="10">ATCC 34329</strain>
    </source>
</reference>
<organism evidence="10 11">
    <name type="scientific">Zalerion maritima</name>
    <dbReference type="NCBI Taxonomy" id="339359"/>
    <lineage>
        <taxon>Eukaryota</taxon>
        <taxon>Fungi</taxon>
        <taxon>Dikarya</taxon>
        <taxon>Ascomycota</taxon>
        <taxon>Pezizomycotina</taxon>
        <taxon>Sordariomycetes</taxon>
        <taxon>Lulworthiomycetidae</taxon>
        <taxon>Lulworthiales</taxon>
        <taxon>Lulworthiaceae</taxon>
        <taxon>Zalerion</taxon>
    </lineage>
</organism>
<dbReference type="PANTHER" id="PTHR47763:SF4">
    <property type="entry name" value="ALPHA-PROTEIN KINASE VWKA"/>
    <property type="match status" value="1"/>
</dbReference>
<dbReference type="Gene3D" id="3.40.50.410">
    <property type="entry name" value="von Willebrand factor, type A domain"/>
    <property type="match status" value="1"/>
</dbReference>
<feature type="region of interest" description="Disordered" evidence="7">
    <location>
        <begin position="1"/>
        <end position="89"/>
    </location>
</feature>
<evidence type="ECO:0000256" key="3">
    <source>
        <dbReference type="ARBA" id="ARBA00022527"/>
    </source>
</evidence>
<evidence type="ECO:0000259" key="9">
    <source>
        <dbReference type="PROSITE" id="PS51158"/>
    </source>
</evidence>
<feature type="compositionally biased region" description="Polar residues" evidence="7">
    <location>
        <begin position="148"/>
        <end position="158"/>
    </location>
</feature>
<evidence type="ECO:0000259" key="8">
    <source>
        <dbReference type="PROSITE" id="PS50234"/>
    </source>
</evidence>
<feature type="compositionally biased region" description="Low complexity" evidence="7">
    <location>
        <begin position="41"/>
        <end position="68"/>
    </location>
</feature>
<feature type="domain" description="Alpha-type protein kinase" evidence="9">
    <location>
        <begin position="553"/>
        <end position="772"/>
    </location>
</feature>
<dbReference type="SUPFAM" id="SSF56112">
    <property type="entry name" value="Protein kinase-like (PK-like)"/>
    <property type="match status" value="1"/>
</dbReference>
<dbReference type="Pfam" id="PF02816">
    <property type="entry name" value="Alpha_kinase"/>
    <property type="match status" value="1"/>
</dbReference>
<dbReference type="InterPro" id="IPR011009">
    <property type="entry name" value="Kinase-like_dom_sf"/>
</dbReference>
<evidence type="ECO:0008006" key="12">
    <source>
        <dbReference type="Google" id="ProtNLM"/>
    </source>
</evidence>
<name>A0AAD5RVA3_9PEZI</name>